<dbReference type="Gene3D" id="1.10.150.570">
    <property type="entry name" value="GidA associated domain, C-terminal subdomain"/>
    <property type="match status" value="1"/>
</dbReference>
<keyword evidence="7" id="KW-0274">FAD</keyword>
<dbReference type="Gene3D" id="3.50.50.60">
    <property type="entry name" value="FAD/NAD(P)-binding domain"/>
    <property type="match status" value="1"/>
</dbReference>
<dbReference type="Gene3D" id="1.10.10.1800">
    <property type="entry name" value="tRNA uridine 5-carboxymethylaminomethyl modification enzyme MnmG/GidA"/>
    <property type="match status" value="1"/>
</dbReference>
<accession>A0A9D1GPC8</accession>
<dbReference type="FunFam" id="1.10.150.570:FF:000001">
    <property type="entry name" value="tRNA uridine 5-carboxymethylaminomethyl modification enzyme MnmG"/>
    <property type="match status" value="1"/>
</dbReference>
<dbReference type="Proteomes" id="UP000886881">
    <property type="component" value="Unassembled WGS sequence"/>
</dbReference>
<evidence type="ECO:0000256" key="6">
    <source>
        <dbReference type="ARBA" id="ARBA00022694"/>
    </source>
</evidence>
<dbReference type="InterPro" id="IPR049312">
    <property type="entry name" value="GIDA_C_N"/>
</dbReference>
<dbReference type="InterPro" id="IPR047001">
    <property type="entry name" value="MnmG_C_subdom"/>
</dbReference>
<dbReference type="PROSITE" id="PS01281">
    <property type="entry name" value="GIDA_2"/>
    <property type="match status" value="1"/>
</dbReference>
<organism evidence="12 13">
    <name type="scientific">Candidatus Cryptobacteroides merdipullorum</name>
    <dbReference type="NCBI Taxonomy" id="2840771"/>
    <lineage>
        <taxon>Bacteria</taxon>
        <taxon>Pseudomonadati</taxon>
        <taxon>Bacteroidota</taxon>
        <taxon>Bacteroidia</taxon>
        <taxon>Bacteroidales</taxon>
        <taxon>Candidatus Cryptobacteroides</taxon>
    </lineage>
</organism>
<feature type="non-terminal residue" evidence="12">
    <location>
        <position position="1"/>
    </location>
</feature>
<dbReference type="EMBL" id="DVLC01000117">
    <property type="protein sequence ID" value="HIT47434.1"/>
    <property type="molecule type" value="Genomic_DNA"/>
</dbReference>
<dbReference type="Pfam" id="PF01134">
    <property type="entry name" value="GIDA"/>
    <property type="match status" value="1"/>
</dbReference>
<dbReference type="InterPro" id="IPR036188">
    <property type="entry name" value="FAD/NAD-bd_sf"/>
</dbReference>
<comment type="subunit">
    <text evidence="9">Homodimer. Heterotetramer of two MnmE and two MnmG subunits.</text>
</comment>
<dbReference type="GO" id="GO:0050660">
    <property type="term" value="F:flavin adenine dinucleotide binding"/>
    <property type="evidence" value="ECO:0007669"/>
    <property type="project" value="InterPro"/>
</dbReference>
<evidence type="ECO:0000256" key="2">
    <source>
        <dbReference type="ARBA" id="ARBA00003717"/>
    </source>
</evidence>
<comment type="caution">
    <text evidence="12">The sequence shown here is derived from an EMBL/GenBank/DDBJ whole genome shotgun (WGS) entry which is preliminary data.</text>
</comment>
<dbReference type="PANTHER" id="PTHR11806:SF0">
    <property type="entry name" value="PROTEIN MTO1 HOMOLOG, MITOCHONDRIAL"/>
    <property type="match status" value="1"/>
</dbReference>
<dbReference type="GO" id="GO:0002098">
    <property type="term" value="P:tRNA wobble uridine modification"/>
    <property type="evidence" value="ECO:0007669"/>
    <property type="project" value="TreeGrafter"/>
</dbReference>
<evidence type="ECO:0000256" key="4">
    <source>
        <dbReference type="ARBA" id="ARBA00020461"/>
    </source>
</evidence>
<dbReference type="InterPro" id="IPR020595">
    <property type="entry name" value="MnmG-rel_CS"/>
</dbReference>
<reference evidence="12" key="2">
    <citation type="journal article" date="2021" name="PeerJ">
        <title>Extensive microbial diversity within the chicken gut microbiome revealed by metagenomics and culture.</title>
        <authorList>
            <person name="Gilroy R."/>
            <person name="Ravi A."/>
            <person name="Getino M."/>
            <person name="Pursley I."/>
            <person name="Horton D.L."/>
            <person name="Alikhan N.F."/>
            <person name="Baker D."/>
            <person name="Gharbi K."/>
            <person name="Hall N."/>
            <person name="Watson M."/>
            <person name="Adriaenssens E.M."/>
            <person name="Foster-Nyarko E."/>
            <person name="Jarju S."/>
            <person name="Secka A."/>
            <person name="Antonio M."/>
            <person name="Oren A."/>
            <person name="Chaudhuri R.R."/>
            <person name="La Ragione R."/>
            <person name="Hildebrand F."/>
            <person name="Pallen M.J."/>
        </authorList>
    </citation>
    <scope>NUCLEOTIDE SEQUENCE</scope>
    <source>
        <strain evidence="12">ChiHecec2B26-709</strain>
    </source>
</reference>
<evidence type="ECO:0000256" key="9">
    <source>
        <dbReference type="ARBA" id="ARBA00025948"/>
    </source>
</evidence>
<comment type="similarity">
    <text evidence="3">Belongs to the MnmG family.</text>
</comment>
<evidence type="ECO:0000256" key="1">
    <source>
        <dbReference type="ARBA" id="ARBA00001974"/>
    </source>
</evidence>
<name>A0A9D1GPC8_9BACT</name>
<evidence type="ECO:0000256" key="7">
    <source>
        <dbReference type="ARBA" id="ARBA00022827"/>
    </source>
</evidence>
<comment type="function">
    <text evidence="2">NAD-binding protein involved in the addition of a carboxymethylaminomethyl (cmnm) group at the wobble position (U34) of certain tRNAs, forming tRNA-cmnm(5)s(2)U34.</text>
</comment>
<dbReference type="AlphaFoldDB" id="A0A9D1GPC8"/>
<dbReference type="Pfam" id="PF21680">
    <property type="entry name" value="GIDA_C_1st"/>
    <property type="match status" value="1"/>
</dbReference>
<reference evidence="12" key="1">
    <citation type="submission" date="2020-10" db="EMBL/GenBank/DDBJ databases">
        <authorList>
            <person name="Gilroy R."/>
        </authorList>
    </citation>
    <scope>NUCLEOTIDE SEQUENCE</scope>
    <source>
        <strain evidence="12">ChiHecec2B26-709</strain>
    </source>
</reference>
<dbReference type="FunFam" id="3.50.50.60:FF:000002">
    <property type="entry name" value="tRNA uridine 5-carboxymethylaminomethyl modification enzyme MnmG"/>
    <property type="match status" value="1"/>
</dbReference>
<dbReference type="Pfam" id="PF13932">
    <property type="entry name" value="SAM_GIDA_C"/>
    <property type="match status" value="1"/>
</dbReference>
<evidence type="ECO:0000256" key="5">
    <source>
        <dbReference type="ARBA" id="ARBA00022630"/>
    </source>
</evidence>
<dbReference type="InterPro" id="IPR040131">
    <property type="entry name" value="MnmG_N"/>
</dbReference>
<sequence length="300" mass="33798">DVQIDALHAIKGLEKAKIFRPAYAVEYDYFDPTQLKPTLELKNIENLYFAGQVNGTTGYEEAAAQGIMAGINAHLKLNGKDPLILGRDQSYIGVLIDDLVTKGVDEPYRMFTSRAEYRILLRQDNADLRLTGISHSIGLADESRYSLMMKKYEQVEELLGYCDSKLLTAVKVNPYLKSVDSSEITESKKISELATRPETSLADLLKIVPRGTFSEEVVQSAEISIRYRGYIDRETKMAEKLHRLERLTIPEGFDFDKVSGLTIECRQKLKKYNPRTIAQASRISGVSPSDISVLLVYFGR</sequence>
<protein>
    <recommendedName>
        <fullName evidence="4">tRNA uridine 5-carboxymethylaminomethyl modification enzyme MnmG</fullName>
    </recommendedName>
    <alternativeName>
        <fullName evidence="10">Glucose-inhibited division protein A</fullName>
    </alternativeName>
</protein>
<dbReference type="GO" id="GO:0005829">
    <property type="term" value="C:cytosol"/>
    <property type="evidence" value="ECO:0007669"/>
    <property type="project" value="TreeGrafter"/>
</dbReference>
<evidence type="ECO:0000313" key="12">
    <source>
        <dbReference type="EMBL" id="HIT47434.1"/>
    </source>
</evidence>
<evidence type="ECO:0000259" key="11">
    <source>
        <dbReference type="SMART" id="SM01228"/>
    </source>
</evidence>
<proteinExistence type="inferred from homology"/>
<keyword evidence="8" id="KW-0520">NAD</keyword>
<dbReference type="InterPro" id="IPR002218">
    <property type="entry name" value="MnmG-rel"/>
</dbReference>
<evidence type="ECO:0000256" key="8">
    <source>
        <dbReference type="ARBA" id="ARBA00023027"/>
    </source>
</evidence>
<keyword evidence="5" id="KW-0285">Flavoprotein</keyword>
<dbReference type="PANTHER" id="PTHR11806">
    <property type="entry name" value="GLUCOSE INHIBITED DIVISION PROTEIN A"/>
    <property type="match status" value="1"/>
</dbReference>
<dbReference type="GO" id="GO:0030488">
    <property type="term" value="P:tRNA methylation"/>
    <property type="evidence" value="ECO:0007669"/>
    <property type="project" value="TreeGrafter"/>
</dbReference>
<dbReference type="SUPFAM" id="SSF51905">
    <property type="entry name" value="FAD/NAD(P)-binding domain"/>
    <property type="match status" value="1"/>
</dbReference>
<comment type="cofactor">
    <cofactor evidence="1">
        <name>FAD</name>
        <dbReference type="ChEBI" id="CHEBI:57692"/>
    </cofactor>
</comment>
<keyword evidence="6" id="KW-0819">tRNA processing</keyword>
<dbReference type="InterPro" id="IPR044920">
    <property type="entry name" value="MnmG_C_subdom_sf"/>
</dbReference>
<evidence type="ECO:0000256" key="10">
    <source>
        <dbReference type="ARBA" id="ARBA00031800"/>
    </source>
</evidence>
<dbReference type="SMART" id="SM01228">
    <property type="entry name" value="GIDA_assoc_3"/>
    <property type="match status" value="1"/>
</dbReference>
<feature type="domain" description="tRNA uridine 5-carboxymethylaminomethyl modification enzyme C-terminal subdomain" evidence="11">
    <location>
        <begin position="225"/>
        <end position="296"/>
    </location>
</feature>
<evidence type="ECO:0000256" key="3">
    <source>
        <dbReference type="ARBA" id="ARBA00007653"/>
    </source>
</evidence>
<gene>
    <name evidence="12" type="ORF">IAC35_06220</name>
</gene>
<evidence type="ECO:0000313" key="13">
    <source>
        <dbReference type="Proteomes" id="UP000886881"/>
    </source>
</evidence>
<dbReference type="InterPro" id="IPR026904">
    <property type="entry name" value="MnmG_C"/>
</dbReference>